<dbReference type="InterPro" id="IPR054491">
    <property type="entry name" value="MGH1-like_GH"/>
</dbReference>
<evidence type="ECO:0000259" key="1">
    <source>
        <dbReference type="Pfam" id="PF22422"/>
    </source>
</evidence>
<reference evidence="2 3" key="1">
    <citation type="submission" date="2020-04" db="EMBL/GenBank/DDBJ databases">
        <title>CFH 90308 Microbacterium sp.</title>
        <authorList>
            <person name="Nie G."/>
            <person name="Ming H."/>
            <person name="Xia T."/>
        </authorList>
    </citation>
    <scope>NUCLEOTIDE SEQUENCE [LARGE SCALE GENOMIC DNA]</scope>
    <source>
        <strain evidence="2 3">CFH 90308</strain>
    </source>
</reference>
<dbReference type="SUPFAM" id="SSF48208">
    <property type="entry name" value="Six-hairpin glycosidases"/>
    <property type="match status" value="1"/>
</dbReference>
<dbReference type="Pfam" id="PF22422">
    <property type="entry name" value="MGH1-like_GH"/>
    <property type="match status" value="1"/>
</dbReference>
<dbReference type="InterPro" id="IPR012341">
    <property type="entry name" value="6hp_glycosidase-like_sf"/>
</dbReference>
<feature type="domain" description="Mannosylglycerate hydrolase MGH1-like glycoside hydrolase" evidence="1">
    <location>
        <begin position="98"/>
        <end position="408"/>
    </location>
</feature>
<dbReference type="Gene3D" id="1.50.10.10">
    <property type="match status" value="1"/>
</dbReference>
<organism evidence="2 3">
    <name type="scientific">Microbacterium salsuginis</name>
    <dbReference type="NCBI Taxonomy" id="2722803"/>
    <lineage>
        <taxon>Bacteria</taxon>
        <taxon>Bacillati</taxon>
        <taxon>Actinomycetota</taxon>
        <taxon>Actinomycetes</taxon>
        <taxon>Micrococcales</taxon>
        <taxon>Microbacteriaceae</taxon>
        <taxon>Microbacterium</taxon>
    </lineage>
</organism>
<comment type="caution">
    <text evidence="2">The sequence shown here is derived from an EMBL/GenBank/DDBJ whole genome shotgun (WGS) entry which is preliminary data.</text>
</comment>
<gene>
    <name evidence="2" type="ORF">HF576_05980</name>
</gene>
<accession>A0ABX1K8P9</accession>
<dbReference type="RefSeq" id="WP_168911798.1">
    <property type="nucleotide sequence ID" value="NZ_JABACI010000001.1"/>
</dbReference>
<protein>
    <recommendedName>
        <fullName evidence="1">Mannosylglycerate hydrolase MGH1-like glycoside hydrolase domain-containing protein</fullName>
    </recommendedName>
</protein>
<dbReference type="Proteomes" id="UP001429745">
    <property type="component" value="Unassembled WGS sequence"/>
</dbReference>
<name>A0ABX1K8P9_9MICO</name>
<keyword evidence="3" id="KW-1185">Reference proteome</keyword>
<sequence length="549" mass="59949">MTAIDDALARLRASDPLSRVGVAAGHPLHDDLERQGVAFAAIGGGLEERWHRALAELAGCVHPMLGAPALHEGGVYHGAWLESTASISAELLDRFAPSVTRTTHLLFAEHQRADGLLPYKVTDAGPAYSQIQTVTPLARGVWNHYLLTRAGGEPDHDYLARMYEAMARNDAWLAEHRDTRRTGAVEAFCTFDTGHDLSPRFWHIPDRCFEGDAARYDAEVPRLPFIAPDLTANVAAQRSYLALIAAELGEGPEPWRAKAAASRSALFAQCFHESDGLFYDRLPDGSHLRLNSDVLLRVLACEIGDDGLFAQALERHLMNTRRFLSQAGFTSIAMDDPRFDGDHTRNSWAGPVNFLTLVRAAHAFEAHGRVAELALVHRSVLGAVAGHDRFPQCLDPWSGDAGYTEKYSPAMLWLLDALERDCGILPRPDGEIWFSGLAPTRLEHGQSALAVAAARAVRGTRYELAADDTSVHVYRDGERWLEFPRGWRVVADATGSLTRVVGLSPATVTGELRTDAASLALSLGPNDVAALDSGRLFERVSSGFTPPQY</sequence>
<dbReference type="EMBL" id="JABACI010000001">
    <property type="protein sequence ID" value="NLP83384.1"/>
    <property type="molecule type" value="Genomic_DNA"/>
</dbReference>
<proteinExistence type="predicted"/>
<evidence type="ECO:0000313" key="3">
    <source>
        <dbReference type="Proteomes" id="UP001429745"/>
    </source>
</evidence>
<evidence type="ECO:0000313" key="2">
    <source>
        <dbReference type="EMBL" id="NLP83384.1"/>
    </source>
</evidence>
<dbReference type="InterPro" id="IPR008928">
    <property type="entry name" value="6-hairpin_glycosidase_sf"/>
</dbReference>